<evidence type="ECO:0000313" key="3">
    <source>
        <dbReference type="Proteomes" id="UP000283469"/>
    </source>
</evidence>
<dbReference type="Pfam" id="PF10677">
    <property type="entry name" value="DUF2490"/>
    <property type="match status" value="1"/>
</dbReference>
<keyword evidence="1" id="KW-0732">Signal</keyword>
<name>A0A418YMY7_9SPHN</name>
<keyword evidence="3" id="KW-1185">Reference proteome</keyword>
<dbReference type="EMBL" id="QVRA01000025">
    <property type="protein sequence ID" value="RJG52532.1"/>
    <property type="molecule type" value="Genomic_DNA"/>
</dbReference>
<organism evidence="2 3">
    <name type="scientific">Sphingobium terrigena</name>
    <dbReference type="NCBI Taxonomy" id="2304063"/>
    <lineage>
        <taxon>Bacteria</taxon>
        <taxon>Pseudomonadati</taxon>
        <taxon>Pseudomonadota</taxon>
        <taxon>Alphaproteobacteria</taxon>
        <taxon>Sphingomonadales</taxon>
        <taxon>Sphingomonadaceae</taxon>
        <taxon>Sphingobium</taxon>
    </lineage>
</organism>
<gene>
    <name evidence="2" type="ORF">D0Z70_19600</name>
</gene>
<sequence>MSTHPMPLFRYIAAPLAIVVGTIPAHASEHDEQIWTSMTGTTTLFDNVDATLELHGRYTDEVSRLGQVLIRPSLTLRLPRGWSATAGYVYVHTRFARTVANEEHRAWEQVAYIFKQDRATGLSISGRTRVEQRFRSDSEGVGWRLRQQLRAQLPLPRGPLRVVVWNETFVGLNTTRWDRHKGIDQVRTFIGASLPVAEGITIEPGYLNQTVFRIGPDRVNHILATNVFIRF</sequence>
<dbReference type="InterPro" id="IPR019619">
    <property type="entry name" value="DUF2490"/>
</dbReference>
<dbReference type="Proteomes" id="UP000283469">
    <property type="component" value="Unassembled WGS sequence"/>
</dbReference>
<dbReference type="AlphaFoldDB" id="A0A418YMY7"/>
<evidence type="ECO:0000256" key="1">
    <source>
        <dbReference type="SAM" id="SignalP"/>
    </source>
</evidence>
<protein>
    <submittedName>
        <fullName evidence="2">DUF2490 domain-containing protein</fullName>
    </submittedName>
</protein>
<feature type="chain" id="PRO_5019079108" evidence="1">
    <location>
        <begin position="28"/>
        <end position="231"/>
    </location>
</feature>
<evidence type="ECO:0000313" key="2">
    <source>
        <dbReference type="EMBL" id="RJG52532.1"/>
    </source>
</evidence>
<feature type="signal peptide" evidence="1">
    <location>
        <begin position="1"/>
        <end position="27"/>
    </location>
</feature>
<accession>A0A418YMY7</accession>
<comment type="caution">
    <text evidence="2">The sequence shown here is derived from an EMBL/GenBank/DDBJ whole genome shotgun (WGS) entry which is preliminary data.</text>
</comment>
<proteinExistence type="predicted"/>
<dbReference type="OrthoDB" id="5381041at2"/>
<reference evidence="2 3" key="1">
    <citation type="submission" date="2018-08" db="EMBL/GenBank/DDBJ databases">
        <title>Sphingobium sp. EO9.</title>
        <authorList>
            <person name="Park Y."/>
            <person name="Kim K.H."/>
            <person name="Jeon C.O."/>
        </authorList>
    </citation>
    <scope>NUCLEOTIDE SEQUENCE [LARGE SCALE GENOMIC DNA]</scope>
    <source>
        <strain evidence="2 3">EO9</strain>
    </source>
</reference>
<dbReference type="RefSeq" id="WP_119749382.1">
    <property type="nucleotide sequence ID" value="NZ_QVRA01000025.1"/>
</dbReference>